<evidence type="ECO:0000256" key="7">
    <source>
        <dbReference type="ARBA" id="ARBA00023136"/>
    </source>
</evidence>
<feature type="domain" description="Fibronectin type-III" evidence="13">
    <location>
        <begin position="63"/>
        <end position="156"/>
    </location>
</feature>
<dbReference type="CDD" id="cd00063">
    <property type="entry name" value="FN3"/>
    <property type="match status" value="3"/>
</dbReference>
<dbReference type="Pfam" id="PF00041">
    <property type="entry name" value="fn3"/>
    <property type="match status" value="3"/>
</dbReference>
<evidence type="ECO:0000313" key="14">
    <source>
        <dbReference type="EMBL" id="KAF6202867.1"/>
    </source>
</evidence>
<feature type="transmembrane region" description="Helical" evidence="10">
    <location>
        <begin position="534"/>
        <end position="557"/>
    </location>
</feature>
<feature type="compositionally biased region" description="Basic and acidic residues" evidence="9">
    <location>
        <begin position="497"/>
        <end position="508"/>
    </location>
</feature>
<dbReference type="FunFam" id="3.90.190.10:FF:000001">
    <property type="entry name" value="Receptor-type tyrosine-protein phosphatase F isoform A"/>
    <property type="match status" value="1"/>
</dbReference>
<sequence>MFYLTGLVDLIPFFSHFLERIFVVSVSERGVEYEFRVAGQNQIGFGQESIKYLLTPEGPPTGPPTNLSHHFQTPDVVCLTWDAPSRAQRNGQIIKYDVQFQKKLDQSTLADRNTTHMKAVFNNLEESSEYTFRVRAHTKSGSGPWSEKASITTDRDIVRAPMGVRAVATSEQSVEVWWETVPSRTSIVAYQIFYTMTAVEDLDQWQVKTVPVTESADLVNLEKFAQYAIAVAAKTKNGLGRLSEKVTVKVKPEDVPLNLRAHDVSTHSMTLSWTPPIRLNPINYKISFDAVKEFVDSQGITQTQIVPRRTALLEPSAKSHTINELSPFTTYNVNVSAIPSDHRYRPPARIMVTTQMAAPQPMVKPDFYGVVNAEEIQVILPQASEEYGPISHYFLVVVPEDKLNVDKNPDQFLTDVLTSNSKNPRVEGDRSPYIAAKFLQRNIPYTFHLGSGDVYDGFTNRKLEKGVKYRIFVRAVVDTPQKHLYTSSPFSEPLALDMREVPPGDPPRRPNPGNPGDTPGPGVIVQSNPEQAGILWLIGPIIAALMLSICLVLLFILKKRRQPCKSPDQGAVTRPLMSGSELTQPSHPSDPVEMRRLNFQTPAMISHPPIPISELANHIERLKANDNLKFSQEYESIEPGQQFTWDHSNMEVNKPKNRYANVIAYDHSRVILTPIDGIPGSDYINANFCDGYRKHNAYVATQGPLGDTCSDFWRMVWELRSSTIVMMTKLEERARIKCDQYWPSRGSETYGMITVTLTDVQELATYCIRTFHINRGGMGDRREVKQLQFTAWPDHGVPDHPAPFLQFLKRVKGVNPGESGPIVVHCSAGVGRTGCFIVIDSMIERLKHEKSIDIYGHVTCLRAQRNYMVQTEDQYVFIHDALLEAVICGNTEVPARNLHSHIQKLMQPEPGDTITGMELEFKRLSNIKTDSSRFLTATLPVNKHKNRLVHILPLESSRVCLQPIRGVEGSDYINASVIDGYRQRTAYIATQGPLPETTEDLWRMLWEHNSTIVVMLTKLKEMGREKCHQYWPSERSVRYQCFVVEPIAEYNMPQYILREFKVTDARDGSSRTLRQFQLTEWPEQGVPKSGEGFIDFIGQVHKTKEQFGQDGPITVHCSAGVGRTGVFISLSIVLERMQYEGVVDIFQTVRILRTQRPAMVQTEDQYEFCYRAALEYLGSFDHYAT</sequence>
<gene>
    <name evidence="14" type="ORF">GE061_003272</name>
</gene>
<protein>
    <recommendedName>
        <fullName evidence="16">Protein-tyrosine-phosphatase</fullName>
    </recommendedName>
</protein>
<dbReference type="PROSITE" id="PS00383">
    <property type="entry name" value="TYR_PHOSPHATASE_1"/>
    <property type="match status" value="2"/>
</dbReference>
<evidence type="ECO:0000256" key="6">
    <source>
        <dbReference type="ARBA" id="ARBA00022989"/>
    </source>
</evidence>
<dbReference type="FunFam" id="2.60.40.10:FF:001015">
    <property type="entry name" value="tyrosine-protein phosphatase Lar isoform X4"/>
    <property type="match status" value="1"/>
</dbReference>
<evidence type="ECO:0000256" key="5">
    <source>
        <dbReference type="ARBA" id="ARBA00022912"/>
    </source>
</evidence>
<proteinExistence type="predicted"/>
<dbReference type="PROSITE" id="PS50056">
    <property type="entry name" value="TYR_PHOSPHATASE_2"/>
    <property type="match status" value="2"/>
</dbReference>
<dbReference type="GO" id="GO:0048666">
    <property type="term" value="P:neuron development"/>
    <property type="evidence" value="ECO:0007669"/>
    <property type="project" value="UniProtKB-ARBA"/>
</dbReference>
<keyword evidence="4" id="KW-0378">Hydrolase</keyword>
<feature type="domain" description="Fibronectin type-III" evidence="13">
    <location>
        <begin position="160"/>
        <end position="253"/>
    </location>
</feature>
<dbReference type="Pfam" id="PF00102">
    <property type="entry name" value="Y_phosphatase"/>
    <property type="match status" value="2"/>
</dbReference>
<reference evidence="14" key="1">
    <citation type="journal article" date="2021" name="Mol. Ecol. Resour.">
        <title>Apolygus lucorum genome provides insights into omnivorousness and mesophyll feeding.</title>
        <authorList>
            <person name="Liu Y."/>
            <person name="Liu H."/>
            <person name="Wang H."/>
            <person name="Huang T."/>
            <person name="Liu B."/>
            <person name="Yang B."/>
            <person name="Yin L."/>
            <person name="Li B."/>
            <person name="Zhang Y."/>
            <person name="Zhang S."/>
            <person name="Jiang F."/>
            <person name="Zhang X."/>
            <person name="Ren Y."/>
            <person name="Wang B."/>
            <person name="Wang S."/>
            <person name="Lu Y."/>
            <person name="Wu K."/>
            <person name="Fan W."/>
            <person name="Wang G."/>
        </authorList>
    </citation>
    <scope>NUCLEOTIDE SEQUENCE</scope>
    <source>
        <strain evidence="14">12Hb</strain>
    </source>
</reference>
<dbReference type="GO" id="GO:0016020">
    <property type="term" value="C:membrane"/>
    <property type="evidence" value="ECO:0007669"/>
    <property type="project" value="UniProtKB-SubCell"/>
</dbReference>
<evidence type="ECO:0000256" key="1">
    <source>
        <dbReference type="ARBA" id="ARBA00004479"/>
    </source>
</evidence>
<dbReference type="InterPro" id="IPR013783">
    <property type="entry name" value="Ig-like_fold"/>
</dbReference>
<dbReference type="FunFam" id="3.90.190.10:FF:000002">
    <property type="entry name" value="receptor-type tyrosine-protein phosphatase delta isoform X2"/>
    <property type="match status" value="1"/>
</dbReference>
<dbReference type="FunFam" id="2.60.40.10:FF:001130">
    <property type="entry name" value="tyrosine-protein phosphatase Lar isoform X3"/>
    <property type="match status" value="1"/>
</dbReference>
<feature type="domain" description="Fibronectin type-III" evidence="13">
    <location>
        <begin position="255"/>
        <end position="361"/>
    </location>
</feature>
<dbReference type="PROSITE" id="PS50853">
    <property type="entry name" value="FN3"/>
    <property type="match status" value="3"/>
</dbReference>
<dbReference type="InterPro" id="IPR050713">
    <property type="entry name" value="RTP_Phos/Ushers"/>
</dbReference>
<evidence type="ECO:0000259" key="11">
    <source>
        <dbReference type="PROSITE" id="PS50055"/>
    </source>
</evidence>
<dbReference type="InterPro" id="IPR029021">
    <property type="entry name" value="Prot-tyrosine_phosphatase-like"/>
</dbReference>
<dbReference type="Gene3D" id="2.60.40.10">
    <property type="entry name" value="Immunoglobulins"/>
    <property type="match status" value="3"/>
</dbReference>
<dbReference type="FunFam" id="2.60.40.10:FF:001000">
    <property type="entry name" value="tyrosine-protein phosphatase Lar isoform X3"/>
    <property type="match status" value="1"/>
</dbReference>
<keyword evidence="8" id="KW-0325">Glycoprotein</keyword>
<dbReference type="SUPFAM" id="SSF49265">
    <property type="entry name" value="Fibronectin type III"/>
    <property type="match status" value="3"/>
</dbReference>
<dbReference type="SUPFAM" id="SSF52799">
    <property type="entry name" value="(Phosphotyrosine protein) phosphatases II"/>
    <property type="match status" value="2"/>
</dbReference>
<feature type="region of interest" description="Disordered" evidence="9">
    <location>
        <begin position="564"/>
        <end position="591"/>
    </location>
</feature>
<organism evidence="14 15">
    <name type="scientific">Apolygus lucorum</name>
    <name type="common">Small green plant bug</name>
    <name type="synonym">Lygocoris lucorum</name>
    <dbReference type="NCBI Taxonomy" id="248454"/>
    <lineage>
        <taxon>Eukaryota</taxon>
        <taxon>Metazoa</taxon>
        <taxon>Ecdysozoa</taxon>
        <taxon>Arthropoda</taxon>
        <taxon>Hexapoda</taxon>
        <taxon>Insecta</taxon>
        <taxon>Pterygota</taxon>
        <taxon>Neoptera</taxon>
        <taxon>Paraneoptera</taxon>
        <taxon>Hemiptera</taxon>
        <taxon>Heteroptera</taxon>
        <taxon>Panheteroptera</taxon>
        <taxon>Cimicomorpha</taxon>
        <taxon>Miridae</taxon>
        <taxon>Mirini</taxon>
        <taxon>Apolygus</taxon>
    </lineage>
</organism>
<dbReference type="Gene3D" id="3.90.190.10">
    <property type="entry name" value="Protein tyrosine phosphatase superfamily"/>
    <property type="match status" value="2"/>
</dbReference>
<dbReference type="InterPro" id="IPR000387">
    <property type="entry name" value="Tyr_Pase_dom"/>
</dbReference>
<comment type="caution">
    <text evidence="14">The sequence shown here is derived from an EMBL/GenBank/DDBJ whole genome shotgun (WGS) entry which is preliminary data.</text>
</comment>
<dbReference type="PRINTS" id="PR00700">
    <property type="entry name" value="PRTYPHPHTASE"/>
</dbReference>
<dbReference type="AlphaFoldDB" id="A0A8S9X1K8"/>
<evidence type="ECO:0000313" key="15">
    <source>
        <dbReference type="Proteomes" id="UP000466442"/>
    </source>
</evidence>
<feature type="region of interest" description="Disordered" evidence="9">
    <location>
        <begin position="495"/>
        <end position="525"/>
    </location>
</feature>
<keyword evidence="2 10" id="KW-0812">Transmembrane</keyword>
<evidence type="ECO:0000256" key="8">
    <source>
        <dbReference type="ARBA" id="ARBA00023180"/>
    </source>
</evidence>
<keyword evidence="15" id="KW-1185">Reference proteome</keyword>
<keyword evidence="3" id="KW-0732">Signal</keyword>
<dbReference type="SMART" id="SM00404">
    <property type="entry name" value="PTPc_motif"/>
    <property type="match status" value="2"/>
</dbReference>
<feature type="domain" description="Tyrosine specific protein phosphatases" evidence="12">
    <location>
        <begin position="1094"/>
        <end position="1167"/>
    </location>
</feature>
<dbReference type="OrthoDB" id="10253954at2759"/>
<keyword evidence="6 10" id="KW-1133">Transmembrane helix</keyword>
<feature type="domain" description="Tyrosine specific protein phosphatases" evidence="12">
    <location>
        <begin position="805"/>
        <end position="876"/>
    </location>
</feature>
<dbReference type="PANTHER" id="PTHR46957">
    <property type="entry name" value="CYTOKINE RECEPTOR"/>
    <property type="match status" value="1"/>
</dbReference>
<keyword evidence="7 10" id="KW-0472">Membrane</keyword>
<dbReference type="InterPro" id="IPR003961">
    <property type="entry name" value="FN3_dom"/>
</dbReference>
<dbReference type="CDD" id="cd14553">
    <property type="entry name" value="R-PTPc-LAR-1"/>
    <property type="match status" value="1"/>
</dbReference>
<keyword evidence="5" id="KW-0904">Protein phosphatase</keyword>
<evidence type="ECO:0000256" key="4">
    <source>
        <dbReference type="ARBA" id="ARBA00022801"/>
    </source>
</evidence>
<dbReference type="InterPro" id="IPR016130">
    <property type="entry name" value="Tyr_Pase_AS"/>
</dbReference>
<dbReference type="EMBL" id="WIXP02000011">
    <property type="protein sequence ID" value="KAF6202867.1"/>
    <property type="molecule type" value="Genomic_DNA"/>
</dbReference>
<dbReference type="PANTHER" id="PTHR46957:SF6">
    <property type="entry name" value="PROTEIN-TYROSINE-PHOSPHATASE"/>
    <property type="match status" value="1"/>
</dbReference>
<dbReference type="SMART" id="SM00194">
    <property type="entry name" value="PTPc"/>
    <property type="match status" value="2"/>
</dbReference>
<dbReference type="SMART" id="SM00060">
    <property type="entry name" value="FN3"/>
    <property type="match status" value="3"/>
</dbReference>
<dbReference type="InterPro" id="IPR036116">
    <property type="entry name" value="FN3_sf"/>
</dbReference>
<name>A0A8S9X1K8_APOLU</name>
<dbReference type="GO" id="GO:0004725">
    <property type="term" value="F:protein tyrosine phosphatase activity"/>
    <property type="evidence" value="ECO:0007669"/>
    <property type="project" value="InterPro"/>
</dbReference>
<evidence type="ECO:0000256" key="10">
    <source>
        <dbReference type="SAM" id="Phobius"/>
    </source>
</evidence>
<dbReference type="InterPro" id="IPR000242">
    <property type="entry name" value="PTP_cat"/>
</dbReference>
<feature type="domain" description="Tyrosine-protein phosphatase" evidence="11">
    <location>
        <begin position="917"/>
        <end position="1176"/>
    </location>
</feature>
<evidence type="ECO:0008006" key="16">
    <source>
        <dbReference type="Google" id="ProtNLM"/>
    </source>
</evidence>
<dbReference type="PROSITE" id="PS50055">
    <property type="entry name" value="TYR_PHOSPHATASE_PTP"/>
    <property type="match status" value="2"/>
</dbReference>
<evidence type="ECO:0000259" key="13">
    <source>
        <dbReference type="PROSITE" id="PS50853"/>
    </source>
</evidence>
<feature type="domain" description="Tyrosine-protein phosphatase" evidence="11">
    <location>
        <begin position="630"/>
        <end position="885"/>
    </location>
</feature>
<evidence type="ECO:0000256" key="2">
    <source>
        <dbReference type="ARBA" id="ARBA00022692"/>
    </source>
</evidence>
<evidence type="ECO:0000256" key="3">
    <source>
        <dbReference type="ARBA" id="ARBA00022729"/>
    </source>
</evidence>
<dbReference type="InterPro" id="IPR003595">
    <property type="entry name" value="Tyr_Pase_cat"/>
</dbReference>
<evidence type="ECO:0000256" key="9">
    <source>
        <dbReference type="SAM" id="MobiDB-lite"/>
    </source>
</evidence>
<comment type="subcellular location">
    <subcellularLocation>
        <location evidence="1">Membrane</location>
        <topology evidence="1">Single-pass type I membrane protein</topology>
    </subcellularLocation>
</comment>
<evidence type="ECO:0000259" key="12">
    <source>
        <dbReference type="PROSITE" id="PS50056"/>
    </source>
</evidence>
<accession>A0A8S9X1K8</accession>
<dbReference type="Proteomes" id="UP000466442">
    <property type="component" value="Unassembled WGS sequence"/>
</dbReference>